<sequence length="78" mass="9122">MGARFRVFLTQKQDKTLLNLRTANIPQKVKDRALVIRLNAHGWYVEKIAAHFNWASQTVRAVLHKWEKFGMESLWEAG</sequence>
<organism evidence="1 2">
    <name type="scientific">Microcoleus asticus IPMA8</name>
    <dbReference type="NCBI Taxonomy" id="2563858"/>
    <lineage>
        <taxon>Bacteria</taxon>
        <taxon>Bacillati</taxon>
        <taxon>Cyanobacteriota</taxon>
        <taxon>Cyanophyceae</taxon>
        <taxon>Oscillatoriophycideae</taxon>
        <taxon>Oscillatoriales</taxon>
        <taxon>Microcoleaceae</taxon>
        <taxon>Microcoleus</taxon>
        <taxon>Microcoleus asticus</taxon>
    </lineage>
</organism>
<proteinExistence type="predicted"/>
<dbReference type="Proteomes" id="UP000702425">
    <property type="component" value="Unassembled WGS sequence"/>
</dbReference>
<keyword evidence="2" id="KW-1185">Reference proteome</keyword>
<protein>
    <recommendedName>
        <fullName evidence="3">Transposase</fullName>
    </recommendedName>
</protein>
<dbReference type="InterPro" id="IPR036388">
    <property type="entry name" value="WH-like_DNA-bd_sf"/>
</dbReference>
<dbReference type="SUPFAM" id="SSF46689">
    <property type="entry name" value="Homeodomain-like"/>
    <property type="match status" value="1"/>
</dbReference>
<dbReference type="EMBL" id="SRRZ01000226">
    <property type="protein sequence ID" value="NQE38447.1"/>
    <property type="molecule type" value="Genomic_DNA"/>
</dbReference>
<name>A0ABX2D906_9CYAN</name>
<dbReference type="InterPro" id="IPR009057">
    <property type="entry name" value="Homeodomain-like_sf"/>
</dbReference>
<comment type="caution">
    <text evidence="1">The sequence shown here is derived from an EMBL/GenBank/DDBJ whole genome shotgun (WGS) entry which is preliminary data.</text>
</comment>
<dbReference type="Pfam" id="PF13384">
    <property type="entry name" value="HTH_23"/>
    <property type="match status" value="1"/>
</dbReference>
<dbReference type="Gene3D" id="1.10.10.10">
    <property type="entry name" value="Winged helix-like DNA-binding domain superfamily/Winged helix DNA-binding domain"/>
    <property type="match status" value="1"/>
</dbReference>
<reference evidence="1 2" key="1">
    <citation type="journal article" date="2020" name="Sci. Rep.">
        <title>A novel cyanobacterial geosmin producer, revising GeoA distribution and dispersion patterns in Bacteria.</title>
        <authorList>
            <person name="Churro C."/>
            <person name="Semedo-Aguiar A.P."/>
            <person name="Silva A.D."/>
            <person name="Pereira-Leal J.B."/>
            <person name="Leite R.B."/>
        </authorList>
    </citation>
    <scope>NUCLEOTIDE SEQUENCE [LARGE SCALE GENOMIC DNA]</scope>
    <source>
        <strain evidence="1 2">IPMA8</strain>
    </source>
</reference>
<accession>A0ABX2D906</accession>
<evidence type="ECO:0008006" key="3">
    <source>
        <dbReference type="Google" id="ProtNLM"/>
    </source>
</evidence>
<evidence type="ECO:0000313" key="2">
    <source>
        <dbReference type="Proteomes" id="UP000702425"/>
    </source>
</evidence>
<gene>
    <name evidence="1" type="ORF">E5S67_06232</name>
</gene>
<evidence type="ECO:0000313" key="1">
    <source>
        <dbReference type="EMBL" id="NQE38447.1"/>
    </source>
</evidence>
<dbReference type="RefSeq" id="WP_172193151.1">
    <property type="nucleotide sequence ID" value="NZ_CAWPPK010000142.1"/>
</dbReference>